<reference evidence="2" key="1">
    <citation type="submission" date="2016-03" db="EMBL/GenBank/DDBJ databases">
        <authorList>
            <person name="Guldener U."/>
        </authorList>
    </citation>
    <scope>NUCLEOTIDE SEQUENCE [LARGE SCALE GENOMIC DNA]</scope>
</reference>
<dbReference type="Proteomes" id="UP000177625">
    <property type="component" value="Unassembled WGS sequence"/>
</dbReference>
<gene>
    <name evidence="1" type="ORF">RSE6_12054</name>
</gene>
<organism evidence="1 2">
    <name type="scientific">Rhynchosporium secalis</name>
    <name type="common">Barley scald fungus</name>
    <dbReference type="NCBI Taxonomy" id="38038"/>
    <lineage>
        <taxon>Eukaryota</taxon>
        <taxon>Fungi</taxon>
        <taxon>Dikarya</taxon>
        <taxon>Ascomycota</taxon>
        <taxon>Pezizomycotina</taxon>
        <taxon>Leotiomycetes</taxon>
        <taxon>Helotiales</taxon>
        <taxon>Ploettnerulaceae</taxon>
        <taxon>Rhynchosporium</taxon>
    </lineage>
</organism>
<proteinExistence type="predicted"/>
<evidence type="ECO:0000313" key="1">
    <source>
        <dbReference type="EMBL" id="CZT50976.1"/>
    </source>
</evidence>
<keyword evidence="2" id="KW-1185">Reference proteome</keyword>
<accession>A0A1E1MPH3</accession>
<protein>
    <submittedName>
        <fullName evidence="1">Uncharacterized protein</fullName>
    </submittedName>
</protein>
<sequence>MPPFKRNKDGTFAKSPPGSPIRLITAHGLLERLRLLGVVLNDISPRKLDIDEPLFNHFTKYSSHLYYL</sequence>
<dbReference type="AlphaFoldDB" id="A0A1E1MPH3"/>
<evidence type="ECO:0000313" key="2">
    <source>
        <dbReference type="Proteomes" id="UP000177625"/>
    </source>
</evidence>
<name>A0A1E1MPH3_RHYSE</name>
<dbReference type="EMBL" id="FJVC01000462">
    <property type="protein sequence ID" value="CZT50976.1"/>
    <property type="molecule type" value="Genomic_DNA"/>
</dbReference>